<name>A0A5C3E231_9BASI</name>
<accession>A0A5C3E231</accession>
<feature type="compositionally biased region" description="Polar residues" evidence="1">
    <location>
        <begin position="185"/>
        <end position="207"/>
    </location>
</feature>
<proteinExistence type="predicted"/>
<dbReference type="AlphaFoldDB" id="A0A5C3E231"/>
<dbReference type="OrthoDB" id="2555809at2759"/>
<dbReference type="EMBL" id="OOIN01000007">
    <property type="protein sequence ID" value="SPO24120.1"/>
    <property type="molecule type" value="Genomic_DNA"/>
</dbReference>
<keyword evidence="3" id="KW-1185">Reference proteome</keyword>
<dbReference type="Proteomes" id="UP000324022">
    <property type="component" value="Unassembled WGS sequence"/>
</dbReference>
<protein>
    <submittedName>
        <fullName evidence="2">Uncharacterized protein</fullName>
    </submittedName>
</protein>
<organism evidence="2 3">
    <name type="scientific">Ustilago trichophora</name>
    <dbReference type="NCBI Taxonomy" id="86804"/>
    <lineage>
        <taxon>Eukaryota</taxon>
        <taxon>Fungi</taxon>
        <taxon>Dikarya</taxon>
        <taxon>Basidiomycota</taxon>
        <taxon>Ustilaginomycotina</taxon>
        <taxon>Ustilaginomycetes</taxon>
        <taxon>Ustilaginales</taxon>
        <taxon>Ustilaginaceae</taxon>
        <taxon>Ustilago</taxon>
    </lineage>
</organism>
<evidence type="ECO:0000313" key="3">
    <source>
        <dbReference type="Proteomes" id="UP000324022"/>
    </source>
</evidence>
<gene>
    <name evidence="2" type="ORF">UTRI_03388</name>
</gene>
<sequence length="236" mass="24746">MPNSTTTSTSTVQLFAPGVDQMIRSLDHSMTKLNGDVSIRFSPTPLATTTAPDGAAATVWNVRAHEYASINGHHTTIIEDQKFLESHNYFAAVDQSGAHLECHFKHIGAPATCVNKQPKHHHTFTSTFKHARPFATGYHKHVAVKVHNSTSSSTTQASSSQALPTTAPAVAVVETPAAPAVVQSGDGTTGQTQVSGSSAGSNTRMNSTSAASKAKSLPVLLVSASMLFAAILAFQP</sequence>
<evidence type="ECO:0000313" key="2">
    <source>
        <dbReference type="EMBL" id="SPO24120.1"/>
    </source>
</evidence>
<feature type="region of interest" description="Disordered" evidence="1">
    <location>
        <begin position="180"/>
        <end position="207"/>
    </location>
</feature>
<reference evidence="2 3" key="1">
    <citation type="submission" date="2018-03" db="EMBL/GenBank/DDBJ databases">
        <authorList>
            <person name="Guldener U."/>
        </authorList>
    </citation>
    <scope>NUCLEOTIDE SEQUENCE [LARGE SCALE GENOMIC DNA]</scope>
    <source>
        <strain evidence="2 3">NBRC100155</strain>
    </source>
</reference>
<evidence type="ECO:0000256" key="1">
    <source>
        <dbReference type="SAM" id="MobiDB-lite"/>
    </source>
</evidence>